<evidence type="ECO:0000256" key="1">
    <source>
        <dbReference type="SAM" id="Phobius"/>
    </source>
</evidence>
<dbReference type="Proteomes" id="UP001382935">
    <property type="component" value="Chromosome"/>
</dbReference>
<keyword evidence="1" id="KW-0812">Transmembrane</keyword>
<dbReference type="RefSeq" id="WP_338502653.1">
    <property type="nucleotide sequence ID" value="NZ_CP145607.1"/>
</dbReference>
<gene>
    <name evidence="2" type="ORF">V6R86_04935</name>
</gene>
<keyword evidence="1" id="KW-0472">Membrane</keyword>
<protein>
    <recommendedName>
        <fullName evidence="4">DUF2178 domain-containing protein</fullName>
    </recommendedName>
</protein>
<feature type="transmembrane region" description="Helical" evidence="1">
    <location>
        <begin position="21"/>
        <end position="39"/>
    </location>
</feature>
<dbReference type="EMBL" id="CP145607">
    <property type="protein sequence ID" value="WWM70043.1"/>
    <property type="molecule type" value="Genomic_DNA"/>
</dbReference>
<feature type="transmembrane region" description="Helical" evidence="1">
    <location>
        <begin position="117"/>
        <end position="136"/>
    </location>
</feature>
<feature type="transmembrane region" description="Helical" evidence="1">
    <location>
        <begin position="93"/>
        <end position="111"/>
    </location>
</feature>
<keyword evidence="1" id="KW-1133">Transmembrane helix</keyword>
<accession>A0ABZ2G0G9</accession>
<sequence length="152" mass="16341">MTQGKTDHERAEALSRRRTQMLPAMAALYFSQQAIYFSAVDGTRPVDYLMIGAWVLLSAALLAMLLTRGGWFQPAAVRALLDDERTAANRMEGIRAGFIGAIGIAIFIYLASAVAPISARGAIHLIVSLSLGLALLRFGMLERSDAGDEADA</sequence>
<evidence type="ECO:0000313" key="3">
    <source>
        <dbReference type="Proteomes" id="UP001382935"/>
    </source>
</evidence>
<evidence type="ECO:0000313" key="2">
    <source>
        <dbReference type="EMBL" id="WWM70043.1"/>
    </source>
</evidence>
<proteinExistence type="predicted"/>
<organism evidence="2 3">
    <name type="scientific">Sphingomonas kaistensis</name>
    <dbReference type="NCBI Taxonomy" id="298708"/>
    <lineage>
        <taxon>Bacteria</taxon>
        <taxon>Pseudomonadati</taxon>
        <taxon>Pseudomonadota</taxon>
        <taxon>Alphaproteobacteria</taxon>
        <taxon>Sphingomonadales</taxon>
        <taxon>Sphingomonadaceae</taxon>
        <taxon>Sphingomonas</taxon>
    </lineage>
</organism>
<keyword evidence="3" id="KW-1185">Reference proteome</keyword>
<name>A0ABZ2G0G9_9SPHN</name>
<evidence type="ECO:0008006" key="4">
    <source>
        <dbReference type="Google" id="ProtNLM"/>
    </source>
</evidence>
<feature type="transmembrane region" description="Helical" evidence="1">
    <location>
        <begin position="51"/>
        <end position="72"/>
    </location>
</feature>
<reference evidence="2 3" key="1">
    <citation type="submission" date="2024-02" db="EMBL/GenBank/DDBJ databases">
        <title>Full genome sequence of Sphingomonas kaistensis.</title>
        <authorList>
            <person name="Poletto B.L."/>
            <person name="Silva G."/>
            <person name="Galante D."/>
            <person name="Campos K.R."/>
            <person name="Santos M.B.N."/>
            <person name="Sacchi C.T."/>
        </authorList>
    </citation>
    <scope>NUCLEOTIDE SEQUENCE [LARGE SCALE GENOMIC DNA]</scope>
    <source>
        <strain evidence="2 3">MA4R</strain>
    </source>
</reference>